<evidence type="ECO:0000313" key="6">
    <source>
        <dbReference type="EMBL" id="KAK2592313.1"/>
    </source>
</evidence>
<evidence type="ECO:0000313" key="7">
    <source>
        <dbReference type="Proteomes" id="UP001251528"/>
    </source>
</evidence>
<feature type="domain" description="Chalcone/stilbene synthase N-terminal" evidence="4">
    <location>
        <begin position="55"/>
        <end position="250"/>
    </location>
</feature>
<dbReference type="CDD" id="cd00831">
    <property type="entry name" value="CHS_like"/>
    <property type="match status" value="1"/>
</dbReference>
<dbReference type="Proteomes" id="UP001251528">
    <property type="component" value="Unassembled WGS sequence"/>
</dbReference>
<dbReference type="PIRSF" id="PIRSF000451">
    <property type="entry name" value="PKS_III"/>
    <property type="match status" value="1"/>
</dbReference>
<reference evidence="6" key="1">
    <citation type="submission" date="2023-06" db="EMBL/GenBank/DDBJ databases">
        <title>Conoideocrella luteorostrata (Hypocreales: Clavicipitaceae), a potential biocontrol fungus for elongate hemlock scale in United States Christmas tree production areas.</title>
        <authorList>
            <person name="Barrett H."/>
            <person name="Lovett B."/>
            <person name="Macias A.M."/>
            <person name="Stajich J.E."/>
            <person name="Kasson M.T."/>
        </authorList>
    </citation>
    <scope>NUCLEOTIDE SEQUENCE</scope>
    <source>
        <strain evidence="6">ARSEF 14590</strain>
    </source>
</reference>
<comment type="similarity">
    <text evidence="1 3">Belongs to the thiolase-like superfamily. Chalcone/stilbene synthases family.</text>
</comment>
<dbReference type="InterPro" id="IPR016039">
    <property type="entry name" value="Thiolase-like"/>
</dbReference>
<name>A0AAJ0CFW4_9HYPO</name>
<gene>
    <name evidence="6" type="primary">pks18</name>
    <name evidence="6" type="ORF">QQS21_010003</name>
</gene>
<keyword evidence="7" id="KW-1185">Reference proteome</keyword>
<proteinExistence type="inferred from homology"/>
<dbReference type="Pfam" id="PF02797">
    <property type="entry name" value="Chal_sti_synt_C"/>
    <property type="match status" value="1"/>
</dbReference>
<dbReference type="GO" id="GO:0016747">
    <property type="term" value="F:acyltransferase activity, transferring groups other than amino-acyl groups"/>
    <property type="evidence" value="ECO:0007669"/>
    <property type="project" value="InterPro"/>
</dbReference>
<feature type="domain" description="Chalcone/stilbene synthase C-terminal" evidence="5">
    <location>
        <begin position="273"/>
        <end position="408"/>
    </location>
</feature>
<keyword evidence="3" id="KW-0012">Acyltransferase</keyword>
<accession>A0AAJ0CFW4</accession>
<dbReference type="InterPro" id="IPR011141">
    <property type="entry name" value="Polyketide_synthase_type-III"/>
</dbReference>
<dbReference type="InterPro" id="IPR001099">
    <property type="entry name" value="Chalcone/stilbene_synt_N"/>
</dbReference>
<dbReference type="InterPro" id="IPR012328">
    <property type="entry name" value="Chalcone/stilbene_synt_C"/>
</dbReference>
<dbReference type="PANTHER" id="PTHR11877">
    <property type="entry name" value="HYDROXYMETHYLGLUTARYL-COA SYNTHASE"/>
    <property type="match status" value="1"/>
</dbReference>
<dbReference type="SUPFAM" id="SSF53901">
    <property type="entry name" value="Thiolase-like"/>
    <property type="match status" value="1"/>
</dbReference>
<organism evidence="6 7">
    <name type="scientific">Conoideocrella luteorostrata</name>
    <dbReference type="NCBI Taxonomy" id="1105319"/>
    <lineage>
        <taxon>Eukaryota</taxon>
        <taxon>Fungi</taxon>
        <taxon>Dikarya</taxon>
        <taxon>Ascomycota</taxon>
        <taxon>Pezizomycotina</taxon>
        <taxon>Sordariomycetes</taxon>
        <taxon>Hypocreomycetidae</taxon>
        <taxon>Hypocreales</taxon>
        <taxon>Clavicipitaceae</taxon>
        <taxon>Conoideocrella</taxon>
    </lineage>
</organism>
<evidence type="ECO:0000256" key="2">
    <source>
        <dbReference type="ARBA" id="ARBA00022679"/>
    </source>
</evidence>
<dbReference type="GO" id="GO:0030639">
    <property type="term" value="P:polyketide biosynthetic process"/>
    <property type="evidence" value="ECO:0007669"/>
    <property type="project" value="TreeGrafter"/>
</dbReference>
<evidence type="ECO:0000256" key="3">
    <source>
        <dbReference type="RuleBase" id="RU003633"/>
    </source>
</evidence>
<evidence type="ECO:0000259" key="5">
    <source>
        <dbReference type="Pfam" id="PF02797"/>
    </source>
</evidence>
<keyword evidence="2 3" id="KW-0808">Transferase</keyword>
<comment type="caution">
    <text evidence="6">The sequence shown here is derived from an EMBL/GenBank/DDBJ whole genome shotgun (WGS) entry which is preliminary data.</text>
</comment>
<evidence type="ECO:0000256" key="1">
    <source>
        <dbReference type="ARBA" id="ARBA00005531"/>
    </source>
</evidence>
<dbReference type="Pfam" id="PF00195">
    <property type="entry name" value="Chal_sti_synt_N"/>
    <property type="match status" value="1"/>
</dbReference>
<dbReference type="AlphaFoldDB" id="A0AAJ0CFW4"/>
<evidence type="ECO:0000259" key="4">
    <source>
        <dbReference type="Pfam" id="PF00195"/>
    </source>
</evidence>
<dbReference type="Gene3D" id="3.40.47.10">
    <property type="match status" value="2"/>
</dbReference>
<protein>
    <submittedName>
        <fullName evidence="6">Chalcone and stilbene synthase, C-terminal domain</fullName>
    </submittedName>
</protein>
<sequence>MSTITLPARVALQNSDFFEPAREIAVVRGSLEHTSGMTNAAKPAPSNPRTLVMEGIATGVPSEFTKQSDAAKKVCGLFEADAAQQERITRLYTKTRIDKRHMTVDPLQPKFDRNLSIRKRMDLFLELASPLAIDVSSRALHSAGTTADEIGLLVLVTSTGFIAPGVDVAVMKALGLSPSVSRLTVNFMGCAAAMNGLRAATDYARAHPDKKSLICCIELSSVNAVFADNINDVIISSLFADGCAAMVVGSRSGSGPELQGTLRNGQIIIHEHFCQFVEGSDDGITLGVNANGITCDLSAKLPSYIRNGLDPVIRSTLNRHGMTKADVDYWAIHPGGPKIIEESVRSLGVSEKVASTSWDVLAEYGNMLSASLPFVLQRMVTRANRDGTSGKGLAFSFAPGVTVEGIFFEIPLCN</sequence>
<dbReference type="EMBL" id="JASWJB010000274">
    <property type="protein sequence ID" value="KAK2592313.1"/>
    <property type="molecule type" value="Genomic_DNA"/>
</dbReference>
<dbReference type="PANTHER" id="PTHR11877:SF46">
    <property type="entry name" value="TYPE III POLYKETIDE SYNTHASE A"/>
    <property type="match status" value="1"/>
</dbReference>